<evidence type="ECO:0000313" key="8">
    <source>
        <dbReference type="Proteomes" id="UP001318860"/>
    </source>
</evidence>
<comment type="caution">
    <text evidence="7">The sequence shown here is derived from an EMBL/GenBank/DDBJ whole genome shotgun (WGS) entry which is preliminary data.</text>
</comment>
<gene>
    <name evidence="7" type="ORF">DH2020_038541</name>
</gene>
<evidence type="ECO:0008006" key="9">
    <source>
        <dbReference type="Google" id="ProtNLM"/>
    </source>
</evidence>
<comment type="similarity">
    <text evidence="2">Belongs to the carotenoid oxygenase family.</text>
</comment>
<accession>A0ABR0UYM9</accession>
<keyword evidence="5" id="KW-0408">Iron</keyword>
<name>A0ABR0UYM9_REHGL</name>
<reference evidence="7 8" key="1">
    <citation type="journal article" date="2021" name="Comput. Struct. Biotechnol. J.">
        <title>De novo genome assembly of the potent medicinal plant Rehmannia glutinosa using nanopore technology.</title>
        <authorList>
            <person name="Ma L."/>
            <person name="Dong C."/>
            <person name="Song C."/>
            <person name="Wang X."/>
            <person name="Zheng X."/>
            <person name="Niu Y."/>
            <person name="Chen S."/>
            <person name="Feng W."/>
        </authorList>
    </citation>
    <scope>NUCLEOTIDE SEQUENCE [LARGE SCALE GENOMIC DNA]</scope>
    <source>
        <strain evidence="7">DH-2019</strain>
    </source>
</reference>
<protein>
    <recommendedName>
        <fullName evidence="9">Carotenoid cleavage dioxygenase</fullName>
    </recommendedName>
</protein>
<dbReference type="Pfam" id="PF03055">
    <property type="entry name" value="RPE65"/>
    <property type="match status" value="2"/>
</dbReference>
<keyword evidence="4" id="KW-0223">Dioxygenase</keyword>
<evidence type="ECO:0000256" key="2">
    <source>
        <dbReference type="ARBA" id="ARBA00006787"/>
    </source>
</evidence>
<evidence type="ECO:0000256" key="5">
    <source>
        <dbReference type="ARBA" id="ARBA00023004"/>
    </source>
</evidence>
<organism evidence="7 8">
    <name type="scientific">Rehmannia glutinosa</name>
    <name type="common">Chinese foxglove</name>
    <dbReference type="NCBI Taxonomy" id="99300"/>
    <lineage>
        <taxon>Eukaryota</taxon>
        <taxon>Viridiplantae</taxon>
        <taxon>Streptophyta</taxon>
        <taxon>Embryophyta</taxon>
        <taxon>Tracheophyta</taxon>
        <taxon>Spermatophyta</taxon>
        <taxon>Magnoliopsida</taxon>
        <taxon>eudicotyledons</taxon>
        <taxon>Gunneridae</taxon>
        <taxon>Pentapetalae</taxon>
        <taxon>asterids</taxon>
        <taxon>lamiids</taxon>
        <taxon>Lamiales</taxon>
        <taxon>Orobanchaceae</taxon>
        <taxon>Rehmannieae</taxon>
        <taxon>Rehmannia</taxon>
    </lineage>
</organism>
<feature type="region of interest" description="Disordered" evidence="6">
    <location>
        <begin position="1"/>
        <end position="22"/>
    </location>
</feature>
<keyword evidence="8" id="KW-1185">Reference proteome</keyword>
<sequence length="533" mass="59315">MLINPTTNPIPPSTSSKHVTKRNNMRHESLLANIFNKFDNLICSFLDKPLRPSIDPKHVLSGHCAPVDELPPTICDVVEGSLPSSLDGAYIRNGPNPQFVPKGRPLHFFEGDGMLHMIKISRGKVTFCSRYVKTHKHMSEREAGYPFAIGVFSSFNGLPAAMARLLLIGARILSVAIGQYDPENHGSGTANVSVAMFGGGLFALCEADIPYQLKVTRNGDIITLGRNRLHTNNNNNKNKDEQPFLRMTAHPKVDHLTGEAFAYEYDVIRPFLTYFRINSNGRKQKGVPISDVDGCTVMHDFCVTENYAIFPDGQIMVKPVWVLSGKPPVGVDFSKVPRLGIIPRYAEDDREMWWVDVPGLNMMHCINGWEEEGAIVLVGSNGLVVDQFLENFRYAELRLEKITINLDKRTVQRQMYVYAAVTNHTSWVGVVKLDLELANVDGGDCTVASRLYGPGCNGGEPFFVPREPNNREADEDDGYLVTYVYDENTQISKFLVMDAKSPALDIIAAVKLPQRVPDGFHGLFVSESDLTKL</sequence>
<comment type="cofactor">
    <cofactor evidence="1">
        <name>Fe(2+)</name>
        <dbReference type="ChEBI" id="CHEBI:29033"/>
    </cofactor>
</comment>
<keyword evidence="4" id="KW-0560">Oxidoreductase</keyword>
<dbReference type="PANTHER" id="PTHR10543:SF46">
    <property type="entry name" value="CAROTENOID CLEAVAGE DIOXYGENASE 4, CHLOROPLASTIC-RELATED"/>
    <property type="match status" value="1"/>
</dbReference>
<evidence type="ECO:0000256" key="6">
    <source>
        <dbReference type="SAM" id="MobiDB-lite"/>
    </source>
</evidence>
<dbReference type="Proteomes" id="UP001318860">
    <property type="component" value="Unassembled WGS sequence"/>
</dbReference>
<evidence type="ECO:0000256" key="4">
    <source>
        <dbReference type="ARBA" id="ARBA00022964"/>
    </source>
</evidence>
<evidence type="ECO:0000256" key="1">
    <source>
        <dbReference type="ARBA" id="ARBA00001954"/>
    </source>
</evidence>
<evidence type="ECO:0000256" key="3">
    <source>
        <dbReference type="ARBA" id="ARBA00022723"/>
    </source>
</evidence>
<dbReference type="EMBL" id="JABTTQ020001861">
    <property type="protein sequence ID" value="KAK6127701.1"/>
    <property type="molecule type" value="Genomic_DNA"/>
</dbReference>
<dbReference type="InterPro" id="IPR004294">
    <property type="entry name" value="Carotenoid_Oase"/>
</dbReference>
<evidence type="ECO:0000313" key="7">
    <source>
        <dbReference type="EMBL" id="KAK6127701.1"/>
    </source>
</evidence>
<dbReference type="PANTHER" id="PTHR10543">
    <property type="entry name" value="BETA-CAROTENE DIOXYGENASE"/>
    <property type="match status" value="1"/>
</dbReference>
<keyword evidence="3" id="KW-0479">Metal-binding</keyword>
<proteinExistence type="inferred from homology"/>